<evidence type="ECO:0000313" key="5">
    <source>
        <dbReference type="Proteomes" id="UP000541610"/>
    </source>
</evidence>
<feature type="domain" description="Fibronectin type-III" evidence="3">
    <location>
        <begin position="369"/>
        <end position="462"/>
    </location>
</feature>
<feature type="domain" description="Fibronectin type-III" evidence="3">
    <location>
        <begin position="1025"/>
        <end position="1120"/>
    </location>
</feature>
<dbReference type="SMART" id="SM00060">
    <property type="entry name" value="FN3"/>
    <property type="match status" value="7"/>
</dbReference>
<feature type="compositionally biased region" description="Basic and acidic residues" evidence="2">
    <location>
        <begin position="162"/>
        <end position="172"/>
    </location>
</feature>
<feature type="region of interest" description="Disordered" evidence="2">
    <location>
        <begin position="1465"/>
        <end position="1501"/>
    </location>
</feature>
<gene>
    <name evidence="4" type="primary">MYBPC1</name>
    <name evidence="4" type="ORF">FOZ60_015479</name>
</gene>
<organism evidence="4 5">
    <name type="scientific">Perkinsus olseni</name>
    <name type="common">Perkinsus atlanticus</name>
    <dbReference type="NCBI Taxonomy" id="32597"/>
    <lineage>
        <taxon>Eukaryota</taxon>
        <taxon>Sar</taxon>
        <taxon>Alveolata</taxon>
        <taxon>Perkinsozoa</taxon>
        <taxon>Perkinsea</taxon>
        <taxon>Perkinsida</taxon>
        <taxon>Perkinsidae</taxon>
        <taxon>Perkinsus</taxon>
    </lineage>
</organism>
<dbReference type="PANTHER" id="PTHR13817">
    <property type="entry name" value="TITIN"/>
    <property type="match status" value="1"/>
</dbReference>
<dbReference type="EMBL" id="JABANP010000782">
    <property type="protein sequence ID" value="KAF4679114.1"/>
    <property type="molecule type" value="Genomic_DNA"/>
</dbReference>
<proteinExistence type="predicted"/>
<dbReference type="Gene3D" id="2.60.40.10">
    <property type="entry name" value="Immunoglobulins"/>
    <property type="match status" value="5"/>
</dbReference>
<dbReference type="Gene3D" id="3.90.182.10">
    <property type="entry name" value="Toxin - Anthrax Protective Antigen,domain 1"/>
    <property type="match status" value="1"/>
</dbReference>
<keyword evidence="1" id="KW-0677">Repeat</keyword>
<dbReference type="PANTHER" id="PTHR13817:SF73">
    <property type="entry name" value="FIBRONECTIN TYPE-III DOMAIN-CONTAINING PROTEIN"/>
    <property type="match status" value="1"/>
</dbReference>
<evidence type="ECO:0000259" key="3">
    <source>
        <dbReference type="PROSITE" id="PS50853"/>
    </source>
</evidence>
<feature type="region of interest" description="Disordered" evidence="2">
    <location>
        <begin position="148"/>
        <end position="190"/>
    </location>
</feature>
<dbReference type="SUPFAM" id="SSF56988">
    <property type="entry name" value="Anthrax protective antigen"/>
    <property type="match status" value="1"/>
</dbReference>
<dbReference type="InterPro" id="IPR036116">
    <property type="entry name" value="FN3_sf"/>
</dbReference>
<dbReference type="CDD" id="cd00063">
    <property type="entry name" value="FN3"/>
    <property type="match status" value="3"/>
</dbReference>
<reference evidence="4 5" key="1">
    <citation type="submission" date="2020-04" db="EMBL/GenBank/DDBJ databases">
        <title>Perkinsus olseni comparative genomics.</title>
        <authorList>
            <person name="Bogema D.R."/>
        </authorList>
    </citation>
    <scope>NUCLEOTIDE SEQUENCE [LARGE SCALE GENOMIC DNA]</scope>
    <source>
        <strain evidence="4">00978-12</strain>
    </source>
</reference>
<comment type="caution">
    <text evidence="4">The sequence shown here is derived from an EMBL/GenBank/DDBJ whole genome shotgun (WGS) entry which is preliminary data.</text>
</comment>
<feature type="domain" description="Fibronectin type-III" evidence="3">
    <location>
        <begin position="186"/>
        <end position="274"/>
    </location>
</feature>
<dbReference type="Proteomes" id="UP000541610">
    <property type="component" value="Unassembled WGS sequence"/>
</dbReference>
<dbReference type="InterPro" id="IPR003961">
    <property type="entry name" value="FN3_dom"/>
</dbReference>
<dbReference type="InterPro" id="IPR050964">
    <property type="entry name" value="Striated_Muscle_Regulatory"/>
</dbReference>
<evidence type="ECO:0000256" key="2">
    <source>
        <dbReference type="SAM" id="MobiDB-lite"/>
    </source>
</evidence>
<dbReference type="PROSITE" id="PS50853">
    <property type="entry name" value="FN3"/>
    <property type="match status" value="3"/>
</dbReference>
<accession>A0A7J6N5X1</accession>
<feature type="compositionally biased region" description="Low complexity" evidence="2">
    <location>
        <begin position="174"/>
        <end position="190"/>
    </location>
</feature>
<protein>
    <submittedName>
        <fullName evidence="4">Myosin-binding protein C, slow-type</fullName>
    </submittedName>
</protein>
<evidence type="ECO:0000256" key="1">
    <source>
        <dbReference type="ARBA" id="ARBA00022737"/>
    </source>
</evidence>
<dbReference type="SUPFAM" id="SSF49265">
    <property type="entry name" value="Fibronectin type III"/>
    <property type="match status" value="3"/>
</dbReference>
<evidence type="ECO:0000313" key="4">
    <source>
        <dbReference type="EMBL" id="KAF4679114.1"/>
    </source>
</evidence>
<sequence>MHRPSQTRYPSSVSSEGYEVPLEWSFASLIWDGFLRPDEDGEYTLSLQAPSHATVVRLYFNYTFDANNVTVTLKSNILYPVQIHLYGLKGGDSATLLWSNGSVPLHPLQGGYLFHSPSLLEDFPRLLNVTNATSQSQRRLTEVPIPIEPVVADRNQPSRGSSRKDYTQKRDGLTATTTSPPATTVTPSTTTIIGNSENRITIKWDAVSSAVTPVNYTVLVDGEVKVSGTMDLSYTLTPCDKGAYYDFKVYASSPAGDGPVSDNLNRPCGRIPGPTGTPRPRGADCLANPKWIAFRILRAPESDPFNWQPIDPVSGVAVHQTNFTDKFTGSLVFGQYYSYRVVAMNGIDDLDHSNASEPLVALCTTPPASPAAPTRDYPPHSRTAVTVYWQEVSGADGYRLYAKRDDYEAVSLIYDGMGLGGRLNFTHANLEAGVVYTYWLTALSAASESGWSLPLVAVAAELSGPPSVVPPERPQDFRTDLFEIGRDYVLRVRAVTDAGEGESSSGVLVSGGQSTQLITLWSSNVSRDHVELEWASPGSNTTMDVYVDDGNDGSLVFWTGGISYTRATIGPLMTGKKYRVQGQQSLKAQQLILLPPPQVISSNTCLVERCHNGPSIPTTVAVLSDVINVTLSDHAGPPQTDLSVDATGTTVEVSWKPNSDTGGTRVTAWIIERDNGTASLSNHPNAEFSQIARLEVAESRMFFVDSPPLNVSVMLGWCSSCPVRYRYRVRPVNAAGESRWSSITQDAWMVPTPGLPTESLLNDVDGGPCLIVAWNNISYAAFYQVRGELSDPGDTADSSESFFVNGTTDLQSTFCPDDRTLGKRYAFSVRGVNLAGNEGPWSSYVTGFMARAPSPPTQVRLVDADCYRSPNITFRCNTLDFDIIPNTTAPNTTACNKLSWRSPEDDGGCRLVEYQLFRDGTPIAMVPASNTFFADFNASLVCGEQYSWPRLGAALSLRVDWQSGFVGNSSVLGYILLHDDGRMGDMQRNLTPGLTYRAIVKAVTTVGEGEPSPTLYTVMAEPPDPPTNLRIEWATSTGGVDIYWTPPVYTGHSPITHYVVQHRVVGESSDFFTVPRTPSGVEQGPYRLDENDDLAERLGPWISRINMTHLEISWPELDDESLLRMANIFIPRKDVWGYVLHAYSFTGNFTPTEVLRVTAESAMRTAVVAVPQEATCGGLFCVMLRLWTLVGDGPTYPERRVCTETSDLSGMPAKLLGVPSPGNNSNYRVEVYDTVMSDSEVLWSPISLVPSSVNSTKQPDTAELAVNITDLVPGREYWLRVRARTNYNYVCSARDSCTPSKVSLGRHVPDMSDRHQVFGSICFLMFFATVATIASAVAVASATEDSCASLCNQIDGCKTAKYGSYCKAWKEPAVCFGLDCVGESVSCDSRILTTAAPVTTTAAPVTTTAAPVTTTAAPVTTTAAPVTTTAAPVTTTAAPVTTTAAPVTTTAAPVTTTAAPVTTTAAPVTTTTQKPTTTTTTNTTQKPTTTTTTTTQKPTTTTTTAAPFGGVFCGNVMGESFKVDFEGGHATISVMGMDMHADYKIDGNEMDFFNYGPTLSKLMHMMHISSVQATIVDANDVHIKIGILIDTTVTRC</sequence>
<dbReference type="InterPro" id="IPR013783">
    <property type="entry name" value="Ig-like_fold"/>
</dbReference>
<dbReference type="OrthoDB" id="434688at2759"/>
<name>A0A7J6N5X1_PEROL</name>